<dbReference type="RefSeq" id="WP_077719583.1">
    <property type="nucleotide sequence ID" value="NZ_CP019699.1"/>
</dbReference>
<dbReference type="FunFam" id="3.30.565.10:FF:000006">
    <property type="entry name" value="Sensor histidine kinase WalK"/>
    <property type="match status" value="1"/>
</dbReference>
<dbReference type="InterPro" id="IPR036890">
    <property type="entry name" value="HATPase_C_sf"/>
</dbReference>
<evidence type="ECO:0000313" key="12">
    <source>
        <dbReference type="EMBL" id="AQS55721.1"/>
    </source>
</evidence>
<evidence type="ECO:0000313" key="13">
    <source>
        <dbReference type="Proteomes" id="UP000188603"/>
    </source>
</evidence>
<accession>A0A1U9K6R5</accession>
<evidence type="ECO:0000256" key="1">
    <source>
        <dbReference type="ARBA" id="ARBA00000085"/>
    </source>
</evidence>
<gene>
    <name evidence="12" type="ORF">B0W44_07870</name>
</gene>
<dbReference type="Gene3D" id="1.10.287.130">
    <property type="match status" value="1"/>
</dbReference>
<keyword evidence="6" id="KW-0547">Nucleotide-binding</keyword>
<evidence type="ECO:0000256" key="5">
    <source>
        <dbReference type="ARBA" id="ARBA00022679"/>
    </source>
</evidence>
<feature type="domain" description="Histidine kinase" evidence="11">
    <location>
        <begin position="3"/>
        <end position="216"/>
    </location>
</feature>
<dbReference type="CDD" id="cd00075">
    <property type="entry name" value="HATPase"/>
    <property type="match status" value="1"/>
</dbReference>
<dbReference type="GO" id="GO:0005886">
    <property type="term" value="C:plasma membrane"/>
    <property type="evidence" value="ECO:0007669"/>
    <property type="project" value="UniProtKB-SubCell"/>
</dbReference>
<dbReference type="KEGG" id="ntr:B0W44_07870"/>
<evidence type="ECO:0000256" key="7">
    <source>
        <dbReference type="ARBA" id="ARBA00022777"/>
    </source>
</evidence>
<dbReference type="Proteomes" id="UP000188603">
    <property type="component" value="Chromosome"/>
</dbReference>
<dbReference type="InterPro" id="IPR036097">
    <property type="entry name" value="HisK_dim/P_sf"/>
</dbReference>
<evidence type="ECO:0000256" key="4">
    <source>
        <dbReference type="ARBA" id="ARBA00022553"/>
    </source>
</evidence>
<keyword evidence="4" id="KW-0597">Phosphoprotein</keyword>
<evidence type="ECO:0000256" key="2">
    <source>
        <dbReference type="ARBA" id="ARBA00004651"/>
    </source>
</evidence>
<dbReference type="AlphaFoldDB" id="A0A1U9K6R5"/>
<dbReference type="PRINTS" id="PR00344">
    <property type="entry name" value="BCTRLSENSOR"/>
</dbReference>
<dbReference type="EC" id="2.7.13.3" evidence="3"/>
<dbReference type="PANTHER" id="PTHR45453">
    <property type="entry name" value="PHOSPHATE REGULON SENSOR PROTEIN PHOR"/>
    <property type="match status" value="1"/>
</dbReference>
<dbReference type="FunFam" id="1.10.287.130:FF:000001">
    <property type="entry name" value="Two-component sensor histidine kinase"/>
    <property type="match status" value="1"/>
</dbReference>
<dbReference type="InterPro" id="IPR003594">
    <property type="entry name" value="HATPase_dom"/>
</dbReference>
<evidence type="ECO:0000256" key="8">
    <source>
        <dbReference type="ARBA" id="ARBA00022840"/>
    </source>
</evidence>
<keyword evidence="13" id="KW-1185">Reference proteome</keyword>
<proteinExistence type="predicted"/>
<dbReference type="PROSITE" id="PS50109">
    <property type="entry name" value="HIS_KIN"/>
    <property type="match status" value="1"/>
</dbReference>
<evidence type="ECO:0000256" key="6">
    <source>
        <dbReference type="ARBA" id="ARBA00022741"/>
    </source>
</evidence>
<dbReference type="Pfam" id="PF00512">
    <property type="entry name" value="HisKA"/>
    <property type="match status" value="1"/>
</dbReference>
<dbReference type="PANTHER" id="PTHR45453:SF1">
    <property type="entry name" value="PHOSPHATE REGULON SENSOR PROTEIN PHOR"/>
    <property type="match status" value="1"/>
</dbReference>
<dbReference type="GO" id="GO:0005524">
    <property type="term" value="F:ATP binding"/>
    <property type="evidence" value="ECO:0007669"/>
    <property type="project" value="UniProtKB-KW"/>
</dbReference>
<dbReference type="STRING" id="1471761.B0W44_07870"/>
<dbReference type="SMART" id="SM00387">
    <property type="entry name" value="HATPase_c"/>
    <property type="match status" value="1"/>
</dbReference>
<reference evidence="12 13" key="1">
    <citation type="journal article" date="2015" name="Int. J. Syst. Evol. Microbiol.">
        <title>Novibacillus thermophilus gen. nov., sp. nov., a Gram-staining-negative and moderately thermophilic member of the family Thermoactinomycetaceae.</title>
        <authorList>
            <person name="Yang G."/>
            <person name="Chen J."/>
            <person name="Zhou S."/>
        </authorList>
    </citation>
    <scope>NUCLEOTIDE SEQUENCE [LARGE SCALE GENOMIC DNA]</scope>
    <source>
        <strain evidence="12 13">SG-1</strain>
    </source>
</reference>
<evidence type="ECO:0000259" key="11">
    <source>
        <dbReference type="PROSITE" id="PS50109"/>
    </source>
</evidence>
<dbReference type="GO" id="GO:0000155">
    <property type="term" value="F:phosphorelay sensor kinase activity"/>
    <property type="evidence" value="ECO:0007669"/>
    <property type="project" value="InterPro"/>
</dbReference>
<dbReference type="GO" id="GO:0004721">
    <property type="term" value="F:phosphoprotein phosphatase activity"/>
    <property type="evidence" value="ECO:0007669"/>
    <property type="project" value="TreeGrafter"/>
</dbReference>
<dbReference type="InterPro" id="IPR004358">
    <property type="entry name" value="Sig_transdc_His_kin-like_C"/>
</dbReference>
<keyword evidence="8" id="KW-0067">ATP-binding</keyword>
<comment type="catalytic activity">
    <reaction evidence="1">
        <text>ATP + protein L-histidine = ADP + protein N-phospho-L-histidine.</text>
        <dbReference type="EC" id="2.7.13.3"/>
    </reaction>
</comment>
<keyword evidence="9" id="KW-0902">Two-component regulatory system</keyword>
<comment type="subcellular location">
    <subcellularLocation>
        <location evidence="2">Cell membrane</location>
        <topology evidence="2">Multi-pass membrane protein</topology>
    </subcellularLocation>
</comment>
<dbReference type="InterPro" id="IPR050351">
    <property type="entry name" value="BphY/WalK/GraS-like"/>
</dbReference>
<protein>
    <recommendedName>
        <fullName evidence="3">histidine kinase</fullName>
        <ecNumber evidence="3">2.7.13.3</ecNumber>
    </recommendedName>
</protein>
<evidence type="ECO:0000256" key="10">
    <source>
        <dbReference type="ARBA" id="ARBA00023136"/>
    </source>
</evidence>
<dbReference type="GO" id="GO:0016036">
    <property type="term" value="P:cellular response to phosphate starvation"/>
    <property type="evidence" value="ECO:0007669"/>
    <property type="project" value="TreeGrafter"/>
</dbReference>
<sequence length="216" mass="25477">MSDISHELRTPITYIKGYASLLMDKKVKPFKQQQLFEIISSEAERLEHLVEDLVTLSRLDEGRVQLQLEEVDLKSLLEKVANRIQSYAEREGYHLSLELEHVRIKGDPRRLTQVLMNLMENAIRYSGREKRIELRLYRHGWQAVIEVEDHGHGISGKELPYIWERFYRVEKSRSRQFGGSGLGLPISRELVELHGGALMYKVMQVRERYFVFIYPY</sequence>
<name>A0A1U9K6R5_9BACL</name>
<organism evidence="12 13">
    <name type="scientific">Novibacillus thermophilus</name>
    <dbReference type="NCBI Taxonomy" id="1471761"/>
    <lineage>
        <taxon>Bacteria</taxon>
        <taxon>Bacillati</taxon>
        <taxon>Bacillota</taxon>
        <taxon>Bacilli</taxon>
        <taxon>Bacillales</taxon>
        <taxon>Thermoactinomycetaceae</taxon>
        <taxon>Novibacillus</taxon>
    </lineage>
</organism>
<keyword evidence="7" id="KW-0418">Kinase</keyword>
<evidence type="ECO:0000256" key="9">
    <source>
        <dbReference type="ARBA" id="ARBA00023012"/>
    </source>
</evidence>
<evidence type="ECO:0000256" key="3">
    <source>
        <dbReference type="ARBA" id="ARBA00012438"/>
    </source>
</evidence>
<dbReference type="Pfam" id="PF02518">
    <property type="entry name" value="HATPase_c"/>
    <property type="match status" value="1"/>
</dbReference>
<dbReference type="InterPro" id="IPR003661">
    <property type="entry name" value="HisK_dim/P_dom"/>
</dbReference>
<keyword evidence="10" id="KW-0472">Membrane</keyword>
<dbReference type="EMBL" id="CP019699">
    <property type="protein sequence ID" value="AQS55721.1"/>
    <property type="molecule type" value="Genomic_DNA"/>
</dbReference>
<dbReference type="InterPro" id="IPR005467">
    <property type="entry name" value="His_kinase_dom"/>
</dbReference>
<dbReference type="SUPFAM" id="SSF55874">
    <property type="entry name" value="ATPase domain of HSP90 chaperone/DNA topoisomerase II/histidine kinase"/>
    <property type="match status" value="1"/>
</dbReference>
<dbReference type="SMART" id="SM00388">
    <property type="entry name" value="HisKA"/>
    <property type="match status" value="1"/>
</dbReference>
<keyword evidence="5" id="KW-0808">Transferase</keyword>
<dbReference type="CDD" id="cd00082">
    <property type="entry name" value="HisKA"/>
    <property type="match status" value="1"/>
</dbReference>
<dbReference type="SUPFAM" id="SSF47384">
    <property type="entry name" value="Homodimeric domain of signal transducing histidine kinase"/>
    <property type="match status" value="1"/>
</dbReference>
<dbReference type="Gene3D" id="3.30.565.10">
    <property type="entry name" value="Histidine kinase-like ATPase, C-terminal domain"/>
    <property type="match status" value="1"/>
</dbReference>